<comment type="similarity">
    <text evidence="7">Belongs to the KAE1 / TsaD family.</text>
</comment>
<dbReference type="HAMAP" id="MF_01445">
    <property type="entry name" value="TsaD"/>
    <property type="match status" value="1"/>
</dbReference>
<dbReference type="InterPro" id="IPR043129">
    <property type="entry name" value="ATPase_NBD"/>
</dbReference>
<evidence type="ECO:0000313" key="10">
    <source>
        <dbReference type="EMBL" id="GHJ86572.1"/>
    </source>
</evidence>
<keyword evidence="3 7" id="KW-0819">tRNA processing</keyword>
<dbReference type="Gene3D" id="3.30.420.40">
    <property type="match status" value="2"/>
</dbReference>
<feature type="region of interest" description="Disordered" evidence="8">
    <location>
        <begin position="390"/>
        <end position="410"/>
    </location>
</feature>
<feature type="domain" description="Gcp-like" evidence="9">
    <location>
        <begin position="37"/>
        <end position="360"/>
    </location>
</feature>
<comment type="subcellular location">
    <subcellularLocation>
        <location evidence="7">Mitochondrion</location>
    </subcellularLocation>
</comment>
<dbReference type="PRINTS" id="PR00789">
    <property type="entry name" value="OSIALOPTASE"/>
</dbReference>
<dbReference type="Pfam" id="PF00814">
    <property type="entry name" value="TsaD"/>
    <property type="match status" value="1"/>
</dbReference>
<gene>
    <name evidence="10" type="ORF">NliqN6_2974</name>
</gene>
<dbReference type="GO" id="GO:0061711">
    <property type="term" value="F:tRNA N(6)-L-threonylcarbamoyladenine synthase activity"/>
    <property type="evidence" value="ECO:0007669"/>
    <property type="project" value="UniProtKB-EC"/>
</dbReference>
<comment type="subunit">
    <text evidence="7">Homodimer.</text>
</comment>
<evidence type="ECO:0000256" key="1">
    <source>
        <dbReference type="ARBA" id="ARBA00012156"/>
    </source>
</evidence>
<organism evidence="10 11">
    <name type="scientific">Naganishia liquefaciens</name>
    <dbReference type="NCBI Taxonomy" id="104408"/>
    <lineage>
        <taxon>Eukaryota</taxon>
        <taxon>Fungi</taxon>
        <taxon>Dikarya</taxon>
        <taxon>Basidiomycota</taxon>
        <taxon>Agaricomycotina</taxon>
        <taxon>Tremellomycetes</taxon>
        <taxon>Filobasidiales</taxon>
        <taxon>Filobasidiaceae</taxon>
        <taxon>Naganishia</taxon>
    </lineage>
</organism>
<keyword evidence="7" id="KW-0496">Mitochondrion</keyword>
<proteinExistence type="inferred from homology"/>
<evidence type="ECO:0000256" key="2">
    <source>
        <dbReference type="ARBA" id="ARBA00022679"/>
    </source>
</evidence>
<comment type="cofactor">
    <cofactor evidence="7">
        <name>a divalent metal cation</name>
        <dbReference type="ChEBI" id="CHEBI:60240"/>
    </cofactor>
    <text evidence="7">Binds 1 divalent metal cation per subunit.</text>
</comment>
<keyword evidence="2 7" id="KW-0808">Transferase</keyword>
<dbReference type="InterPro" id="IPR022450">
    <property type="entry name" value="TsaD"/>
</dbReference>
<comment type="catalytic activity">
    <reaction evidence="6 7">
        <text>L-threonylcarbamoyladenylate + adenosine(37) in tRNA = N(6)-L-threonylcarbamoyladenosine(37) in tRNA + AMP + H(+)</text>
        <dbReference type="Rhea" id="RHEA:37059"/>
        <dbReference type="Rhea" id="RHEA-COMP:10162"/>
        <dbReference type="Rhea" id="RHEA-COMP:10163"/>
        <dbReference type="ChEBI" id="CHEBI:15378"/>
        <dbReference type="ChEBI" id="CHEBI:73682"/>
        <dbReference type="ChEBI" id="CHEBI:74411"/>
        <dbReference type="ChEBI" id="CHEBI:74418"/>
        <dbReference type="ChEBI" id="CHEBI:456215"/>
        <dbReference type="EC" id="2.3.1.234"/>
    </reaction>
</comment>
<dbReference type="InterPro" id="IPR017861">
    <property type="entry name" value="KAE1/TsaD"/>
</dbReference>
<evidence type="ECO:0000256" key="8">
    <source>
        <dbReference type="SAM" id="MobiDB-lite"/>
    </source>
</evidence>
<keyword evidence="4 7" id="KW-0479">Metal-binding</keyword>
<dbReference type="AlphaFoldDB" id="A0A8H3TSX3"/>
<dbReference type="GO" id="GO:0005739">
    <property type="term" value="C:mitochondrion"/>
    <property type="evidence" value="ECO:0007669"/>
    <property type="project" value="UniProtKB-SubCell"/>
</dbReference>
<dbReference type="PANTHER" id="PTHR11735">
    <property type="entry name" value="TRNA N6-ADENOSINE THREONYLCARBAMOYLTRANSFERASE"/>
    <property type="match status" value="1"/>
</dbReference>
<dbReference type="GO" id="GO:0046872">
    <property type="term" value="F:metal ion binding"/>
    <property type="evidence" value="ECO:0007669"/>
    <property type="project" value="UniProtKB-KW"/>
</dbReference>
<evidence type="ECO:0000259" key="9">
    <source>
        <dbReference type="Pfam" id="PF00814"/>
    </source>
</evidence>
<evidence type="ECO:0000256" key="5">
    <source>
        <dbReference type="ARBA" id="ARBA00023315"/>
    </source>
</evidence>
<accession>A0A8H3TSX3</accession>
<dbReference type="SUPFAM" id="SSF53067">
    <property type="entry name" value="Actin-like ATPase domain"/>
    <property type="match status" value="1"/>
</dbReference>
<dbReference type="InterPro" id="IPR000905">
    <property type="entry name" value="Gcp-like_dom"/>
</dbReference>
<keyword evidence="11" id="KW-1185">Reference proteome</keyword>
<comment type="caution">
    <text evidence="10">The sequence shown here is derived from an EMBL/GenBank/DDBJ whole genome shotgun (WGS) entry which is preliminary data.</text>
</comment>
<evidence type="ECO:0000256" key="6">
    <source>
        <dbReference type="ARBA" id="ARBA00048117"/>
    </source>
</evidence>
<dbReference type="EMBL" id="BLZA01000019">
    <property type="protein sequence ID" value="GHJ86572.1"/>
    <property type="molecule type" value="Genomic_DNA"/>
</dbReference>
<protein>
    <recommendedName>
        <fullName evidence="1">N(6)-L-threonylcarbamoyladenine synthase</fullName>
        <ecNumber evidence="1">2.3.1.234</ecNumber>
    </recommendedName>
</protein>
<dbReference type="GO" id="GO:0072670">
    <property type="term" value="P:mitochondrial tRNA threonylcarbamoyladenosine modification"/>
    <property type="evidence" value="ECO:0007669"/>
    <property type="project" value="TreeGrafter"/>
</dbReference>
<dbReference type="EC" id="2.3.1.234" evidence="1"/>
<dbReference type="Proteomes" id="UP000620104">
    <property type="component" value="Unassembled WGS sequence"/>
</dbReference>
<dbReference type="PANTHER" id="PTHR11735:SF6">
    <property type="entry name" value="TRNA N6-ADENOSINE THREONYLCARBAMOYLTRANSFERASE, MITOCHONDRIAL"/>
    <property type="match status" value="1"/>
</dbReference>
<name>A0A8H3TSX3_9TREE</name>
<keyword evidence="5 7" id="KW-0012">Acyltransferase</keyword>
<evidence type="ECO:0000256" key="4">
    <source>
        <dbReference type="ARBA" id="ARBA00022723"/>
    </source>
</evidence>
<evidence type="ECO:0000256" key="7">
    <source>
        <dbReference type="HAMAP-Rule" id="MF_03179"/>
    </source>
</evidence>
<dbReference type="NCBIfam" id="TIGR00329">
    <property type="entry name" value="gcp_kae1"/>
    <property type="match status" value="1"/>
</dbReference>
<comment type="function">
    <text evidence="7">Required for the formation of a threonylcarbamoyl group on adenosine at position 37 (t(6)A37) in mitochondrial tRNAs that read codons beginning with adenine. Probably involved in the transfer of the threonylcarbamoyl moiety of threonylcarbamoyl-AMP (TC-AMP) to the N6 group of A37. Involved in mitochondrial genome maintenance.</text>
</comment>
<dbReference type="OrthoDB" id="10259622at2759"/>
<evidence type="ECO:0000256" key="3">
    <source>
        <dbReference type="ARBA" id="ARBA00022694"/>
    </source>
</evidence>
<dbReference type="CDD" id="cd24134">
    <property type="entry name" value="ASKHA_NBD_OSGEPL1_QRI7_euk"/>
    <property type="match status" value="1"/>
</dbReference>
<sequence>MAALRRLPSLTRPFRLLAIESSADDSCASIVTSDRRILSNVVVKQHLIHEKLGGIHPIKAQDAHARNIPLAIRTALQEANLLAADIDAYAFTQGPGMYGCLSCGSHAANAMAGMMDKPIVGVHHMQAHALTPLLTESEPPQFPFLNLLVSGGHTLLVLATGETQFKILAKSLDDSIGDAFDKTAKTLQIPWLPGLGPGPSLEAYALPHPTDENITSATDRYLAEIPKFKVAVPRQMAFSFAGLKTQVLKATTKFFPNLQLKKGMPEGLKRAVARRFQEAAITQLEQKVRMGLDYLENGEGKALVQGQPIRAVIASGGVASNQYLRQRLAATLKQRNPDSPKRLVYPPVALCTDNAAMIAWAGILKLRRQNGVSDPFGPLLRPKWSLEALEEQRPQESEPMPPPEVSIVKD</sequence>
<reference evidence="10" key="1">
    <citation type="submission" date="2020-07" db="EMBL/GenBank/DDBJ databases">
        <title>Draft Genome Sequence of a Deep-Sea Yeast, Naganishia (Cryptococcus) liquefaciens strain N6.</title>
        <authorList>
            <person name="Han Y.W."/>
            <person name="Kajitani R."/>
            <person name="Morimoto H."/>
            <person name="Parhat M."/>
            <person name="Tsubouchi H."/>
            <person name="Bakenova O."/>
            <person name="Ogata M."/>
            <person name="Argunhan B."/>
            <person name="Aoki R."/>
            <person name="Kajiwara S."/>
            <person name="Itoh T."/>
            <person name="Iwasaki H."/>
        </authorList>
    </citation>
    <scope>NUCLEOTIDE SEQUENCE</scope>
    <source>
        <strain evidence="10">N6</strain>
    </source>
</reference>
<evidence type="ECO:0000313" key="11">
    <source>
        <dbReference type="Proteomes" id="UP000620104"/>
    </source>
</evidence>